<evidence type="ECO:0000313" key="2">
    <source>
        <dbReference type="Proteomes" id="UP000014523"/>
    </source>
</evidence>
<dbReference type="EMBL" id="ATGG01000049">
    <property type="protein sequence ID" value="EPF72610.1"/>
    <property type="molecule type" value="Genomic_DNA"/>
</dbReference>
<accession>A0A829HCB3</accession>
<protein>
    <recommendedName>
        <fullName evidence="3">LysM domain-containing protein</fullName>
    </recommendedName>
</protein>
<gene>
    <name evidence="1" type="ORF">F957_03747</name>
</gene>
<name>A0A829HCB3_9GAMM</name>
<organism evidence="1 2">
    <name type="scientific">Acinetobacter gyllenbergii CIP 110306 = MTCC 11365</name>
    <dbReference type="NCBI Taxonomy" id="1217657"/>
    <lineage>
        <taxon>Bacteria</taxon>
        <taxon>Pseudomonadati</taxon>
        <taxon>Pseudomonadota</taxon>
        <taxon>Gammaproteobacteria</taxon>
        <taxon>Moraxellales</taxon>
        <taxon>Moraxellaceae</taxon>
        <taxon>Acinetobacter</taxon>
    </lineage>
</organism>
<reference evidence="1 2" key="1">
    <citation type="submission" date="2013-06" db="EMBL/GenBank/DDBJ databases">
        <title>The Genome Sequence of Acinetobacter gyllenbergii CIP 110306.</title>
        <authorList>
            <consortium name="The Broad Institute Genome Sequencing Platform"/>
            <consortium name="The Broad Institute Genome Sequencing Center for Infectious Disease"/>
            <person name="Cerqueira G."/>
            <person name="Feldgarden M."/>
            <person name="Courvalin P."/>
            <person name="Perichon B."/>
            <person name="Grillot-Courvalin C."/>
            <person name="Clermont D."/>
            <person name="Rocha E."/>
            <person name="Yoon E.-J."/>
            <person name="Nemec A."/>
            <person name="Young S.K."/>
            <person name="Zeng Q."/>
            <person name="Gargeya S."/>
            <person name="Fitzgerald M."/>
            <person name="Abouelleil A."/>
            <person name="Alvarado L."/>
            <person name="Berlin A.M."/>
            <person name="Chapman S.B."/>
            <person name="Dewar J."/>
            <person name="Goldberg J."/>
            <person name="Griggs A."/>
            <person name="Gujja S."/>
            <person name="Hansen M."/>
            <person name="Howarth C."/>
            <person name="Imamovic A."/>
            <person name="Larimer J."/>
            <person name="McCowan C."/>
            <person name="Murphy C."/>
            <person name="Pearson M."/>
            <person name="Priest M."/>
            <person name="Roberts A."/>
            <person name="Saif S."/>
            <person name="Shea T."/>
            <person name="Sykes S."/>
            <person name="Wortman J."/>
            <person name="Nusbaum C."/>
            <person name="Birren B."/>
        </authorList>
    </citation>
    <scope>NUCLEOTIDE SEQUENCE [LARGE SCALE GENOMIC DNA]</scope>
    <source>
        <strain evidence="1 2">CIP 110306</strain>
    </source>
</reference>
<dbReference type="RefSeq" id="WP_016543282.1">
    <property type="nucleotide sequence ID" value="NZ_ASQH01000036.1"/>
</dbReference>
<keyword evidence="2" id="KW-1185">Reference proteome</keyword>
<sequence length="470" mass="51903">MSTYFSRLKLSVQAPLKLKDLTYKFFVINNATKKTTTFEGNFDEQGLTGWTEIYNLNTSLIYAVYFRGEILQKIAVQAYPNKKTHSTFTIKMTTELTQKVKQNIKEIYLDDGEVAWYLVKKAETMHDWSKRVFKRPLIASDWDILRANNPHISNIVPIRILSPGMVIVLSNSTTAKELPKYKKDAQDAFKNLVEMKKDKDFDAEFFAQNYEFFYNSLISEDYVGLSHKPIENVDGTGTMLATTAKNTVDGALLFVEETKNRTLGAYSQLVKNYAQEHQKKTRLANPKHFNKFEAANSALLKDFENSISQRMFKWDTGIQTSNLRKNLRSTAFVKSAYYQGGLPAYLKNMNEVGRVTSVLKQGGNFMIGVGIAEAGINIYQATETGENKKIRKAVLVEPLKLGGSIYGGVKGASLGAAAAVLVIGVGTGGIGLVVIGACAVAGGIGGGIIGGKIGEIIGIGADRSIEWMTQ</sequence>
<dbReference type="Proteomes" id="UP000014523">
    <property type="component" value="Unassembled WGS sequence"/>
</dbReference>
<proteinExistence type="predicted"/>
<comment type="caution">
    <text evidence="1">The sequence shown here is derived from an EMBL/GenBank/DDBJ whole genome shotgun (WGS) entry which is preliminary data.</text>
</comment>
<evidence type="ECO:0000313" key="1">
    <source>
        <dbReference type="EMBL" id="EPF72610.1"/>
    </source>
</evidence>
<dbReference type="AlphaFoldDB" id="A0A829HCB3"/>
<evidence type="ECO:0008006" key="3">
    <source>
        <dbReference type="Google" id="ProtNLM"/>
    </source>
</evidence>